<reference evidence="2 3" key="1">
    <citation type="submission" date="2024-05" db="EMBL/GenBank/DDBJ databases">
        <authorList>
            <person name="Duchaud E."/>
        </authorList>
    </citation>
    <scope>NUCLEOTIDE SEQUENCE [LARGE SCALE GENOMIC DNA]</scope>
    <source>
        <strain evidence="2">Ena-SAMPLE-TAB-13-05-2024-13:56:06:370-140305</strain>
    </source>
</reference>
<dbReference type="Pfam" id="PF08239">
    <property type="entry name" value="SH3_3"/>
    <property type="match status" value="1"/>
</dbReference>
<dbReference type="EMBL" id="CAXJRC010000041">
    <property type="protein sequence ID" value="CAL2107599.1"/>
    <property type="molecule type" value="Genomic_DNA"/>
</dbReference>
<evidence type="ECO:0000259" key="1">
    <source>
        <dbReference type="PROSITE" id="PS51781"/>
    </source>
</evidence>
<name>A0ABP1FHC0_9FLAO</name>
<dbReference type="Gene3D" id="2.30.30.40">
    <property type="entry name" value="SH3 Domains"/>
    <property type="match status" value="1"/>
</dbReference>
<evidence type="ECO:0000313" key="2">
    <source>
        <dbReference type="EMBL" id="CAL2107599.1"/>
    </source>
</evidence>
<feature type="domain" description="SH3b" evidence="1">
    <location>
        <begin position="20"/>
        <end position="101"/>
    </location>
</feature>
<accession>A0ABP1FHC0</accession>
<keyword evidence="3" id="KW-1185">Reference proteome</keyword>
<proteinExistence type="predicted"/>
<dbReference type="RefSeq" id="WP_348739213.1">
    <property type="nucleotide sequence ID" value="NZ_CAXJRC010000041.1"/>
</dbReference>
<dbReference type="InterPro" id="IPR003646">
    <property type="entry name" value="SH3-like_bac-type"/>
</dbReference>
<sequence length="286" mass="33513">MNKIILIILVLIACSSFYGQEIRYVNADNGLIVREKPNKNSKRLGKFKYAEKIEVQEKTGIKFSIVDNGEKINGSWLKVQGSMDNKPIKGYVFSGFLTGKELKKRLEIKFNSFIVELDNVELLENLNALKKTQKDTVKLSLDLSETPENKYLKIIQKKYKKVEVFQQYENSITIMDEGPHCDLTEWKHFYSEWKKLPYHETKNSFKTFEYSRKDWKQFIPIKIEELKKAVNEFCGERWSSLIKNIKKADEYPSGVSISRIFLKIILTNKNNQVIERIIEFEIPMGC</sequence>
<dbReference type="PROSITE" id="PS51781">
    <property type="entry name" value="SH3B"/>
    <property type="match status" value="1"/>
</dbReference>
<comment type="caution">
    <text evidence="2">The sequence shown here is derived from an EMBL/GenBank/DDBJ whole genome shotgun (WGS) entry which is preliminary data.</text>
</comment>
<dbReference type="Proteomes" id="UP001497602">
    <property type="component" value="Unassembled WGS sequence"/>
</dbReference>
<protein>
    <submittedName>
        <fullName evidence="2">SH3 domain-containing protein</fullName>
    </submittedName>
</protein>
<evidence type="ECO:0000313" key="3">
    <source>
        <dbReference type="Proteomes" id="UP001497602"/>
    </source>
</evidence>
<gene>
    <name evidence="2" type="ORF">T190115A13A_40121</name>
</gene>
<organism evidence="2 3">
    <name type="scientific">Tenacibaculum vairaonense</name>
    <dbReference type="NCBI Taxonomy" id="3137860"/>
    <lineage>
        <taxon>Bacteria</taxon>
        <taxon>Pseudomonadati</taxon>
        <taxon>Bacteroidota</taxon>
        <taxon>Flavobacteriia</taxon>
        <taxon>Flavobacteriales</taxon>
        <taxon>Flavobacteriaceae</taxon>
        <taxon>Tenacibaculum</taxon>
    </lineage>
</organism>